<evidence type="ECO:0000256" key="1">
    <source>
        <dbReference type="ARBA" id="ARBA00007317"/>
    </source>
</evidence>
<feature type="compositionally biased region" description="Basic and acidic residues" evidence="2">
    <location>
        <begin position="205"/>
        <end position="222"/>
    </location>
</feature>
<dbReference type="Gene3D" id="2.40.50.100">
    <property type="match status" value="1"/>
</dbReference>
<dbReference type="Gene3D" id="4.10.320.10">
    <property type="entry name" value="E3-binding domain"/>
    <property type="match status" value="1"/>
</dbReference>
<feature type="domain" description="Peripheral subunit-binding (PSBD)" evidence="3">
    <location>
        <begin position="124"/>
        <end position="165"/>
    </location>
</feature>
<dbReference type="PROSITE" id="PS51826">
    <property type="entry name" value="PSBD"/>
    <property type="match status" value="1"/>
</dbReference>
<feature type="region of interest" description="Disordered" evidence="2">
    <location>
        <begin position="192"/>
        <end position="225"/>
    </location>
</feature>
<evidence type="ECO:0000313" key="5">
    <source>
        <dbReference type="Proteomes" id="UP000761534"/>
    </source>
</evidence>
<keyword evidence="5" id="KW-1185">Reference proteome</keyword>
<dbReference type="InterPro" id="IPR000089">
    <property type="entry name" value="Biotin_lipoyl"/>
</dbReference>
<sequence length="379" mass="40351">MEANAHCSALKKNIEYGLHIETDKAQIDVEAQDDGILAKIYAQNGEKNVAVGHGIAAIAEPNDDISSIELPTPSSEASKTEPKSQPAPQQQEAQQAAPAAEDKKQQEKPAAATGDSAAANPDQTLLPSVLNLLHQNHMTEEDAIGKIPATGPSGRLLKGDVLAYLGLISKDSLNAVTSNIKGTQHLDLSNIKAKAPQAAPSADKAQQEEKPKEEAKKEEPSKPEPVVLRSTFSLSDVSLLRTTVDATLSTSLSINTLVEKASKLAHRDVGILSKPRKSALNDPLFDALVAPPRTSKKPFEEKLTFKSAGPLPKTKTADVMDILASPRKPVAAPATKATSAPQQLDVAVKVNTPDGEKKAQLYLDRLQYYLTNGKGDLLL</sequence>
<reference evidence="4" key="1">
    <citation type="journal article" date="2019" name="G3 (Bethesda)">
        <title>Genome Assemblies of Two Rare Opportunistic Yeast Pathogens: Diutina rugosa (syn. Candida rugosa) and Trichomonascus ciferrii (syn. Candida ciferrii).</title>
        <authorList>
            <person name="Mixao V."/>
            <person name="Saus E."/>
            <person name="Hansen A.P."/>
            <person name="Lass-Florl C."/>
            <person name="Gabaldon T."/>
        </authorList>
    </citation>
    <scope>NUCLEOTIDE SEQUENCE</scope>
    <source>
        <strain evidence="4">CBS 4856</strain>
    </source>
</reference>
<dbReference type="InterPro" id="IPR011053">
    <property type="entry name" value="Single_hybrid_motif"/>
</dbReference>
<dbReference type="InterPro" id="IPR036625">
    <property type="entry name" value="E3-bd_dom_sf"/>
</dbReference>
<dbReference type="AlphaFoldDB" id="A0A642UTA3"/>
<dbReference type="InterPro" id="IPR045257">
    <property type="entry name" value="E2/Pdx1"/>
</dbReference>
<comment type="similarity">
    <text evidence="1">Belongs to the 2-oxoacid dehydrogenase family.</text>
</comment>
<comment type="caution">
    <text evidence="4">The sequence shown here is derived from an EMBL/GenBank/DDBJ whole genome shotgun (WGS) entry which is preliminary data.</text>
</comment>
<dbReference type="PANTHER" id="PTHR23151">
    <property type="entry name" value="DIHYDROLIPOAMIDE ACETYL/SUCCINYL-TRANSFERASE-RELATED"/>
    <property type="match status" value="1"/>
</dbReference>
<dbReference type="Pfam" id="PF00364">
    <property type="entry name" value="Biotin_lipoyl"/>
    <property type="match status" value="1"/>
</dbReference>
<dbReference type="GO" id="GO:0045254">
    <property type="term" value="C:pyruvate dehydrogenase complex"/>
    <property type="evidence" value="ECO:0007669"/>
    <property type="project" value="InterPro"/>
</dbReference>
<accession>A0A642UTA3</accession>
<protein>
    <recommendedName>
        <fullName evidence="3">Peripheral subunit-binding (PSBD) domain-containing protein</fullName>
    </recommendedName>
</protein>
<proteinExistence type="inferred from homology"/>
<dbReference type="VEuPathDB" id="FungiDB:TRICI_006081"/>
<dbReference type="OrthoDB" id="202158at2759"/>
<dbReference type="CDD" id="cd06849">
    <property type="entry name" value="lipoyl_domain"/>
    <property type="match status" value="1"/>
</dbReference>
<evidence type="ECO:0000313" key="4">
    <source>
        <dbReference type="EMBL" id="KAA8901320.1"/>
    </source>
</evidence>
<dbReference type="PANTHER" id="PTHR23151:SF82">
    <property type="entry name" value="PYRUVATE DEHYDROGENASE COMPLEX PROTEIN X COMPONENT, MITOCHONDRIAL"/>
    <property type="match status" value="1"/>
</dbReference>
<feature type="compositionally biased region" description="Low complexity" evidence="2">
    <location>
        <begin position="83"/>
        <end position="99"/>
    </location>
</feature>
<dbReference type="GO" id="GO:0006086">
    <property type="term" value="P:pyruvate decarboxylation to acetyl-CoA"/>
    <property type="evidence" value="ECO:0007669"/>
    <property type="project" value="InterPro"/>
</dbReference>
<dbReference type="Proteomes" id="UP000761534">
    <property type="component" value="Unassembled WGS sequence"/>
</dbReference>
<dbReference type="InterPro" id="IPR004167">
    <property type="entry name" value="PSBD"/>
</dbReference>
<feature type="region of interest" description="Disordered" evidence="2">
    <location>
        <begin position="62"/>
        <end position="122"/>
    </location>
</feature>
<organism evidence="4 5">
    <name type="scientific">Trichomonascus ciferrii</name>
    <dbReference type="NCBI Taxonomy" id="44093"/>
    <lineage>
        <taxon>Eukaryota</taxon>
        <taxon>Fungi</taxon>
        <taxon>Dikarya</taxon>
        <taxon>Ascomycota</taxon>
        <taxon>Saccharomycotina</taxon>
        <taxon>Dipodascomycetes</taxon>
        <taxon>Dipodascales</taxon>
        <taxon>Trichomonascaceae</taxon>
        <taxon>Trichomonascus</taxon>
        <taxon>Trichomonascus ciferrii complex</taxon>
    </lineage>
</organism>
<dbReference type="GO" id="GO:0004742">
    <property type="term" value="F:dihydrolipoyllysine-residue acetyltransferase activity"/>
    <property type="evidence" value="ECO:0007669"/>
    <property type="project" value="TreeGrafter"/>
</dbReference>
<evidence type="ECO:0000259" key="3">
    <source>
        <dbReference type="PROSITE" id="PS51826"/>
    </source>
</evidence>
<gene>
    <name evidence="4" type="ORF">TRICI_006081</name>
</gene>
<name>A0A642UTA3_9ASCO</name>
<dbReference type="EMBL" id="SWFS01000489">
    <property type="protein sequence ID" value="KAA8901320.1"/>
    <property type="molecule type" value="Genomic_DNA"/>
</dbReference>
<dbReference type="SUPFAM" id="SSF51230">
    <property type="entry name" value="Single hybrid motif"/>
    <property type="match status" value="1"/>
</dbReference>
<evidence type="ECO:0000256" key="2">
    <source>
        <dbReference type="SAM" id="MobiDB-lite"/>
    </source>
</evidence>